<evidence type="ECO:0008006" key="4">
    <source>
        <dbReference type="Google" id="ProtNLM"/>
    </source>
</evidence>
<dbReference type="Proteomes" id="UP001497382">
    <property type="component" value="Unassembled WGS sequence"/>
</dbReference>
<comment type="caution">
    <text evidence="2">The sequence shown here is derived from an EMBL/GenBank/DDBJ whole genome shotgun (WGS) entry which is preliminary data.</text>
</comment>
<dbReference type="Gene3D" id="1.10.20.10">
    <property type="entry name" value="Histone, subunit A"/>
    <property type="match status" value="1"/>
</dbReference>
<sequence>MDDKRKVNKQRSSPSTSTAQKLLHGQVFSTAKIHQMLSSVFPGTVKNEAAVFLTSVLEFVGSKIIEGATKRMEQRAGENQTIVRSRENRRGLKLAFAGHS</sequence>
<reference evidence="2 3" key="1">
    <citation type="submission" date="2024-04" db="EMBL/GenBank/DDBJ databases">
        <authorList>
            <person name="Rising A."/>
            <person name="Reimegard J."/>
            <person name="Sonavane S."/>
            <person name="Akerstrom W."/>
            <person name="Nylinder S."/>
            <person name="Hedman E."/>
            <person name="Kallberg Y."/>
        </authorList>
    </citation>
    <scope>NUCLEOTIDE SEQUENCE [LARGE SCALE GENOMIC DNA]</scope>
</reference>
<dbReference type="SUPFAM" id="SSF47113">
    <property type="entry name" value="Histone-fold"/>
    <property type="match status" value="1"/>
</dbReference>
<dbReference type="GO" id="GO:0046982">
    <property type="term" value="F:protein heterodimerization activity"/>
    <property type="evidence" value="ECO:0007669"/>
    <property type="project" value="InterPro"/>
</dbReference>
<evidence type="ECO:0000313" key="2">
    <source>
        <dbReference type="EMBL" id="CAL1268874.1"/>
    </source>
</evidence>
<keyword evidence="3" id="KW-1185">Reference proteome</keyword>
<organism evidence="2 3">
    <name type="scientific">Larinioides sclopetarius</name>
    <dbReference type="NCBI Taxonomy" id="280406"/>
    <lineage>
        <taxon>Eukaryota</taxon>
        <taxon>Metazoa</taxon>
        <taxon>Ecdysozoa</taxon>
        <taxon>Arthropoda</taxon>
        <taxon>Chelicerata</taxon>
        <taxon>Arachnida</taxon>
        <taxon>Araneae</taxon>
        <taxon>Araneomorphae</taxon>
        <taxon>Entelegynae</taxon>
        <taxon>Araneoidea</taxon>
        <taxon>Araneidae</taxon>
        <taxon>Larinioides</taxon>
    </lineage>
</organism>
<feature type="region of interest" description="Disordered" evidence="1">
    <location>
        <begin position="1"/>
        <end position="21"/>
    </location>
</feature>
<dbReference type="EMBL" id="CAXIEN010000036">
    <property type="protein sequence ID" value="CAL1268874.1"/>
    <property type="molecule type" value="Genomic_DNA"/>
</dbReference>
<evidence type="ECO:0000313" key="3">
    <source>
        <dbReference type="Proteomes" id="UP001497382"/>
    </source>
</evidence>
<feature type="compositionally biased region" description="Polar residues" evidence="1">
    <location>
        <begin position="10"/>
        <end position="20"/>
    </location>
</feature>
<dbReference type="InterPro" id="IPR009072">
    <property type="entry name" value="Histone-fold"/>
</dbReference>
<proteinExistence type="predicted"/>
<accession>A0AAV1ZD13</accession>
<gene>
    <name evidence="2" type="ORF">LARSCL_LOCUS4431</name>
</gene>
<evidence type="ECO:0000256" key="1">
    <source>
        <dbReference type="SAM" id="MobiDB-lite"/>
    </source>
</evidence>
<name>A0AAV1ZD13_9ARAC</name>
<protein>
    <recommendedName>
        <fullName evidence="4">Histone H2A</fullName>
    </recommendedName>
</protein>
<dbReference type="AlphaFoldDB" id="A0AAV1ZD13"/>